<name>A0ABX1W1R9_9SPHI</name>
<accession>A0ABX1W1R9</accession>
<reference evidence="1 2" key="1">
    <citation type="submission" date="2020-05" db="EMBL/GenBank/DDBJ databases">
        <authorList>
            <person name="Khan S.A."/>
            <person name="Jeon C.O."/>
            <person name="Chun B.H."/>
        </authorList>
    </citation>
    <scope>NUCLEOTIDE SEQUENCE [LARGE SCALE GENOMIC DNA]</scope>
    <source>
        <strain evidence="1 2">S1162</strain>
    </source>
</reference>
<organism evidence="1 2">
    <name type="scientific">Mucilaginibacter humi</name>
    <dbReference type="NCBI Taxonomy" id="2732510"/>
    <lineage>
        <taxon>Bacteria</taxon>
        <taxon>Pseudomonadati</taxon>
        <taxon>Bacteroidota</taxon>
        <taxon>Sphingobacteriia</taxon>
        <taxon>Sphingobacteriales</taxon>
        <taxon>Sphingobacteriaceae</taxon>
        <taxon>Mucilaginibacter</taxon>
    </lineage>
</organism>
<protein>
    <submittedName>
        <fullName evidence="1">Uncharacterized protein</fullName>
    </submittedName>
</protein>
<evidence type="ECO:0000313" key="1">
    <source>
        <dbReference type="EMBL" id="NNU33184.1"/>
    </source>
</evidence>
<sequence length="171" mass="19000">MKPANVSPDLANIPASPFANNTSEEPIDKYLGKEIGLIVDGRKIKGRGEADEILEGGILAGDIAKIEVVRNNQALVSSLRGQMDRFVGFVLLFTKTGDWRKGYNPAIANVIPKGFSKVRKFYSPRYNNPVEAAKIPDFRTTIYWNPYVGVDTTGKASFDFLMRMARQITGW</sequence>
<keyword evidence="2" id="KW-1185">Reference proteome</keyword>
<evidence type="ECO:0000313" key="2">
    <source>
        <dbReference type="Proteomes" id="UP000566071"/>
    </source>
</evidence>
<proteinExistence type="predicted"/>
<dbReference type="Proteomes" id="UP000566071">
    <property type="component" value="Unassembled WGS sequence"/>
</dbReference>
<dbReference type="EMBL" id="JABFCR010000004">
    <property type="protein sequence ID" value="NNU33184.1"/>
    <property type="molecule type" value="Genomic_DNA"/>
</dbReference>
<comment type="caution">
    <text evidence="1">The sequence shown here is derived from an EMBL/GenBank/DDBJ whole genome shotgun (WGS) entry which is preliminary data.</text>
</comment>
<gene>
    <name evidence="1" type="ORF">HK413_01535</name>
</gene>